<keyword evidence="5" id="KW-0408">Iron</keyword>
<dbReference type="GO" id="GO:0051539">
    <property type="term" value="F:4 iron, 4 sulfur cluster binding"/>
    <property type="evidence" value="ECO:0007669"/>
    <property type="project" value="UniProtKB-KW"/>
</dbReference>
<evidence type="ECO:0000313" key="9">
    <source>
        <dbReference type="EMBL" id="KAB7514058.1"/>
    </source>
</evidence>
<name>A0A5N5U684_9EURY</name>
<keyword evidence="10" id="KW-1185">Reference proteome</keyword>
<dbReference type="AlphaFoldDB" id="A0A5N5U684"/>
<keyword evidence="2" id="KW-0479">Metal-binding</keyword>
<dbReference type="PANTHER" id="PTHR33693:SF1">
    <property type="entry name" value="TYPE-4 URACIL-DNA GLYCOSYLASE"/>
    <property type="match status" value="1"/>
</dbReference>
<dbReference type="InterPro" id="IPR005122">
    <property type="entry name" value="Uracil-DNA_glycosylase-like"/>
</dbReference>
<evidence type="ECO:0000256" key="5">
    <source>
        <dbReference type="ARBA" id="ARBA00023004"/>
    </source>
</evidence>
<sequence length="186" mass="20378">MRIDGPAVYGYGDANADFHVFGDSPARHGGTATGVPFTDSEAGRRLQALVHELGFATDAYADEPDLSNLYLSYIHPGDGEPTPASYADQERFLDAELRAINAHILLPVGDRAFAYALEHHTSVRGKTDPRTSEMHATPVRGRGFLVIPVKEPTEWTETDRERLLATLRELLDGDYRQIKGVATTVG</sequence>
<evidence type="ECO:0000256" key="7">
    <source>
        <dbReference type="ARBA" id="ARBA00023204"/>
    </source>
</evidence>
<evidence type="ECO:0000256" key="4">
    <source>
        <dbReference type="ARBA" id="ARBA00022801"/>
    </source>
</evidence>
<gene>
    <name evidence="9" type="ORF">DM867_09640</name>
</gene>
<dbReference type="InterPro" id="IPR036895">
    <property type="entry name" value="Uracil-DNA_glycosylase-like_sf"/>
</dbReference>
<accession>A0A5N5U684</accession>
<dbReference type="SUPFAM" id="SSF52141">
    <property type="entry name" value="Uracil-DNA glycosylase-like"/>
    <property type="match status" value="1"/>
</dbReference>
<evidence type="ECO:0000256" key="3">
    <source>
        <dbReference type="ARBA" id="ARBA00022763"/>
    </source>
</evidence>
<proteinExistence type="predicted"/>
<comment type="caution">
    <text evidence="9">The sequence shown here is derived from an EMBL/GenBank/DDBJ whole genome shotgun (WGS) entry which is preliminary data.</text>
</comment>
<evidence type="ECO:0000256" key="2">
    <source>
        <dbReference type="ARBA" id="ARBA00022723"/>
    </source>
</evidence>
<keyword evidence="3" id="KW-0227">DNA damage</keyword>
<keyword evidence="1" id="KW-0004">4Fe-4S</keyword>
<dbReference type="GO" id="GO:0006281">
    <property type="term" value="P:DNA repair"/>
    <property type="evidence" value="ECO:0007669"/>
    <property type="project" value="UniProtKB-KW"/>
</dbReference>
<organism evidence="9 10">
    <name type="scientific">Halosegnis rubeus</name>
    <dbReference type="NCBI Taxonomy" id="2212850"/>
    <lineage>
        <taxon>Archaea</taxon>
        <taxon>Methanobacteriati</taxon>
        <taxon>Methanobacteriota</taxon>
        <taxon>Stenosarchaea group</taxon>
        <taxon>Halobacteria</taxon>
        <taxon>Halobacteriales</taxon>
        <taxon>Natronomonadaceae</taxon>
        <taxon>Halosegnis</taxon>
    </lineage>
</organism>
<evidence type="ECO:0000313" key="10">
    <source>
        <dbReference type="Proteomes" id="UP000326865"/>
    </source>
</evidence>
<dbReference type="GO" id="GO:0097506">
    <property type="term" value="F:deaminated base DNA N-glycosylase activity"/>
    <property type="evidence" value="ECO:0007669"/>
    <property type="project" value="UniProtKB-ARBA"/>
</dbReference>
<evidence type="ECO:0000259" key="8">
    <source>
        <dbReference type="Pfam" id="PF03167"/>
    </source>
</evidence>
<evidence type="ECO:0000256" key="1">
    <source>
        <dbReference type="ARBA" id="ARBA00022485"/>
    </source>
</evidence>
<dbReference type="InterPro" id="IPR051536">
    <property type="entry name" value="UDG_Type-4/5"/>
</dbReference>
<keyword evidence="4" id="KW-0378">Hydrolase</keyword>
<feature type="domain" description="Uracil-DNA glycosylase-like" evidence="8">
    <location>
        <begin position="10"/>
        <end position="152"/>
    </location>
</feature>
<dbReference type="Pfam" id="PF03167">
    <property type="entry name" value="UDG"/>
    <property type="match status" value="1"/>
</dbReference>
<dbReference type="GO" id="GO:0046872">
    <property type="term" value="F:metal ion binding"/>
    <property type="evidence" value="ECO:0007669"/>
    <property type="project" value="UniProtKB-KW"/>
</dbReference>
<dbReference type="Proteomes" id="UP000326865">
    <property type="component" value="Unassembled WGS sequence"/>
</dbReference>
<protein>
    <submittedName>
        <fullName evidence="9">Uracil-DNA glycosylase</fullName>
    </submittedName>
</protein>
<dbReference type="EMBL" id="QKKZ01000003">
    <property type="protein sequence ID" value="KAB7514058.1"/>
    <property type="molecule type" value="Genomic_DNA"/>
</dbReference>
<reference evidence="9 10" key="1">
    <citation type="submission" date="2019-10" db="EMBL/GenBank/DDBJ databases">
        <title>Unraveling microbial dark matter from salterns through culturing: the case of the genus Halosegnis.</title>
        <authorList>
            <person name="Duran-Viseras A."/>
            <person name="Andrei A.-S."/>
            <person name="Vera-Gargallo B."/>
            <person name="Ghai R."/>
            <person name="Sanchez-Porro C."/>
            <person name="Ventosa A."/>
        </authorList>
    </citation>
    <scope>NUCLEOTIDE SEQUENCE [LARGE SCALE GENOMIC DNA]</scope>
    <source>
        <strain evidence="9 10">F18-79</strain>
    </source>
</reference>
<keyword evidence="7" id="KW-0234">DNA repair</keyword>
<evidence type="ECO:0000256" key="6">
    <source>
        <dbReference type="ARBA" id="ARBA00023014"/>
    </source>
</evidence>
<keyword evidence="6" id="KW-0411">Iron-sulfur</keyword>
<dbReference type="PANTHER" id="PTHR33693">
    <property type="entry name" value="TYPE-5 URACIL-DNA GLYCOSYLASE"/>
    <property type="match status" value="1"/>
</dbReference>
<dbReference type="Gene3D" id="3.40.470.10">
    <property type="entry name" value="Uracil-DNA glycosylase-like domain"/>
    <property type="match status" value="1"/>
</dbReference>